<sequence length="182" mass="21066">MTCLGAQMRSEPWTVNAIGRIAVMMPHVMTEREVSFVKDEWKLYQAANISKDWYIDSDTKKLKRVDHYWAKVFESNNEYGKTKYGYLSKVVKSCLTIQNGNASAQRSLSDNKNTLASERVNLNDETLMALRISKEYARSCRGAYNVDALSKDVVQAVQNAHKIYKKRKAEEDEEKRKNYIHE</sequence>
<evidence type="ECO:0000313" key="2">
    <source>
        <dbReference type="RefSeq" id="XP_065652549.1"/>
    </source>
</evidence>
<evidence type="ECO:0000313" key="1">
    <source>
        <dbReference type="Proteomes" id="UP001652625"/>
    </source>
</evidence>
<reference evidence="2" key="1">
    <citation type="submission" date="2025-08" db="UniProtKB">
        <authorList>
            <consortium name="RefSeq"/>
        </authorList>
    </citation>
    <scope>IDENTIFICATION</scope>
</reference>
<organism evidence="1 2">
    <name type="scientific">Hydra vulgaris</name>
    <name type="common">Hydra</name>
    <name type="synonym">Hydra attenuata</name>
    <dbReference type="NCBI Taxonomy" id="6087"/>
    <lineage>
        <taxon>Eukaryota</taxon>
        <taxon>Metazoa</taxon>
        <taxon>Cnidaria</taxon>
        <taxon>Hydrozoa</taxon>
        <taxon>Hydroidolina</taxon>
        <taxon>Anthoathecata</taxon>
        <taxon>Aplanulata</taxon>
        <taxon>Hydridae</taxon>
        <taxon>Hydra</taxon>
    </lineage>
</organism>
<dbReference type="RefSeq" id="XP_065652549.1">
    <property type="nucleotide sequence ID" value="XM_065796477.1"/>
</dbReference>
<gene>
    <name evidence="2" type="primary">LOC124818314</name>
</gene>
<proteinExistence type="predicted"/>
<protein>
    <submittedName>
        <fullName evidence="2">Uncharacterized protein LOC124818314 isoform X2</fullName>
    </submittedName>
</protein>
<dbReference type="Proteomes" id="UP001652625">
    <property type="component" value="Chromosome 04"/>
</dbReference>
<keyword evidence="1" id="KW-1185">Reference proteome</keyword>
<name>A0ABM4BTQ7_HYDVU</name>
<dbReference type="GeneID" id="124818314"/>
<accession>A0ABM4BTQ7</accession>